<dbReference type="Proteomes" id="UP000243924">
    <property type="component" value="Chromosome I"/>
</dbReference>
<reference evidence="7" key="1">
    <citation type="submission" date="2016-10" db="EMBL/GenBank/DDBJ databases">
        <authorList>
            <person name="Varghese N."/>
            <person name="Submissions S."/>
        </authorList>
    </citation>
    <scope>NUCLEOTIDE SEQUENCE [LARGE SCALE GENOMIC DNA]</scope>
    <source>
        <strain evidence="7">CECT 8338</strain>
    </source>
</reference>
<dbReference type="InterPro" id="IPR029045">
    <property type="entry name" value="ClpP/crotonase-like_dom_sf"/>
</dbReference>
<keyword evidence="4" id="KW-0732">Signal</keyword>
<evidence type="ECO:0000259" key="5">
    <source>
        <dbReference type="Pfam" id="PF16113"/>
    </source>
</evidence>
<dbReference type="EC" id="3.1.2.4" evidence="2"/>
<dbReference type="GO" id="GO:0006574">
    <property type="term" value="P:L-valine catabolic process"/>
    <property type="evidence" value="ECO:0007669"/>
    <property type="project" value="TreeGrafter"/>
</dbReference>
<dbReference type="PANTHER" id="PTHR43176:SF3">
    <property type="entry name" value="3-HYDROXYISOBUTYRYL-COA HYDROLASE, MITOCHONDRIAL"/>
    <property type="match status" value="1"/>
</dbReference>
<dbReference type="Gene3D" id="3.90.226.10">
    <property type="entry name" value="2-enoyl-CoA Hydratase, Chain A, domain 1"/>
    <property type="match status" value="1"/>
</dbReference>
<dbReference type="NCBIfam" id="NF004127">
    <property type="entry name" value="PRK05617.1"/>
    <property type="match status" value="1"/>
</dbReference>
<evidence type="ECO:0000256" key="3">
    <source>
        <dbReference type="ARBA" id="ARBA00022801"/>
    </source>
</evidence>
<dbReference type="SUPFAM" id="SSF52096">
    <property type="entry name" value="ClpP/crotonase"/>
    <property type="match status" value="1"/>
</dbReference>
<dbReference type="InterPro" id="IPR045004">
    <property type="entry name" value="ECH_dom"/>
</dbReference>
<dbReference type="PANTHER" id="PTHR43176">
    <property type="entry name" value="3-HYDROXYISOBUTYRYL-COA HYDROLASE-RELATED"/>
    <property type="match status" value="1"/>
</dbReference>
<protein>
    <recommendedName>
        <fullName evidence="2">3-hydroxyisobutyryl-CoA hydrolase</fullName>
        <ecNumber evidence="2">3.1.2.4</ecNumber>
    </recommendedName>
</protein>
<evidence type="ECO:0000256" key="2">
    <source>
        <dbReference type="ARBA" id="ARBA00011915"/>
    </source>
</evidence>
<dbReference type="OrthoDB" id="9790967at2"/>
<dbReference type="GO" id="GO:0003860">
    <property type="term" value="F:3-hydroxyisobutyryl-CoA hydrolase activity"/>
    <property type="evidence" value="ECO:0007669"/>
    <property type="project" value="UniProtKB-EC"/>
</dbReference>
<keyword evidence="3" id="KW-0378">Hydrolase</keyword>
<dbReference type="Pfam" id="PF16113">
    <property type="entry name" value="ECH_2"/>
    <property type="match status" value="1"/>
</dbReference>
<accession>A0A1H2EP36</accession>
<feature type="chain" id="PRO_5009273167" description="3-hydroxyisobutyryl-CoA hydrolase" evidence="4">
    <location>
        <begin position="29"/>
        <end position="381"/>
    </location>
</feature>
<gene>
    <name evidence="6" type="ORF">SAMN05216210_0901</name>
</gene>
<dbReference type="GO" id="GO:0005829">
    <property type="term" value="C:cytosol"/>
    <property type="evidence" value="ECO:0007669"/>
    <property type="project" value="TreeGrafter"/>
</dbReference>
<dbReference type="EMBL" id="LT629787">
    <property type="protein sequence ID" value="SDT96713.1"/>
    <property type="molecule type" value="Genomic_DNA"/>
</dbReference>
<feature type="domain" description="Enoyl-CoA hydratase/isomerase" evidence="5">
    <location>
        <begin position="44"/>
        <end position="374"/>
    </location>
</feature>
<dbReference type="STRING" id="1434072.SAMN05216210_0901"/>
<evidence type="ECO:0000256" key="1">
    <source>
        <dbReference type="ARBA" id="ARBA00001709"/>
    </source>
</evidence>
<name>A0A1H2EP36_9GAMM</name>
<organism evidence="6 7">
    <name type="scientific">Halopseudomonas salegens</name>
    <dbReference type="NCBI Taxonomy" id="1434072"/>
    <lineage>
        <taxon>Bacteria</taxon>
        <taxon>Pseudomonadati</taxon>
        <taxon>Pseudomonadota</taxon>
        <taxon>Gammaproteobacteria</taxon>
        <taxon>Pseudomonadales</taxon>
        <taxon>Pseudomonadaceae</taxon>
        <taxon>Halopseudomonas</taxon>
    </lineage>
</organism>
<evidence type="ECO:0000313" key="6">
    <source>
        <dbReference type="EMBL" id="SDT96713.1"/>
    </source>
</evidence>
<dbReference type="AlphaFoldDB" id="A0A1H2EP36"/>
<proteinExistence type="predicted"/>
<keyword evidence="7" id="KW-1185">Reference proteome</keyword>
<dbReference type="CDD" id="cd06558">
    <property type="entry name" value="crotonase-like"/>
    <property type="match status" value="1"/>
</dbReference>
<comment type="catalytic activity">
    <reaction evidence="1">
        <text>3-hydroxy-2-methylpropanoyl-CoA + H2O = 3-hydroxy-2-methylpropanoate + CoA + H(+)</text>
        <dbReference type="Rhea" id="RHEA:20888"/>
        <dbReference type="ChEBI" id="CHEBI:11805"/>
        <dbReference type="ChEBI" id="CHEBI:15377"/>
        <dbReference type="ChEBI" id="CHEBI:15378"/>
        <dbReference type="ChEBI" id="CHEBI:57287"/>
        <dbReference type="ChEBI" id="CHEBI:57340"/>
        <dbReference type="EC" id="3.1.2.4"/>
    </reaction>
</comment>
<feature type="signal peptide" evidence="4">
    <location>
        <begin position="1"/>
        <end position="28"/>
    </location>
</feature>
<evidence type="ECO:0000313" key="7">
    <source>
        <dbReference type="Proteomes" id="UP000243924"/>
    </source>
</evidence>
<sequence length="381" mass="42020">MGALCKILALAAALVLKCSAVWTDKAHAVSDTRPVISEVHGQIGHLILNRPAQLNTLTLEMIRLLQQQLSAWAEDPTVRVVVLRATGRKAFCAGGDIRALYDSFHAGEHGHFDFLQEEYVLDQFIHHYPKPVIGLLDGFVLGGGMGLAQGCSHRLVTERARLGMPEVAIGYFPDVCASHFLSGLPGRLGEYLAVTGVHLSPADALYAGLADHHVRHADLDRLVDQLQQQDWGDDAFAELNALLADVVQQPDDAALPRWRSAIDRHFAAMDVPSIIASLQDVTEPEEAGWAQELVDLLHTRSPIAMAVSLELMRRGRGHSLAYCAELEMHLIRQWFTKGDFIEGVRALIVDKDKQPRWNPPQLELLEPAKVAAFFTEAPEAR</sequence>
<evidence type="ECO:0000256" key="4">
    <source>
        <dbReference type="SAM" id="SignalP"/>
    </source>
</evidence>
<dbReference type="InterPro" id="IPR032259">
    <property type="entry name" value="HIBYL-CoA-H"/>
</dbReference>